<evidence type="ECO:0000313" key="2">
    <source>
        <dbReference type="EMBL" id="SPT97336.1"/>
    </source>
</evidence>
<reference evidence="2 3" key="1">
    <citation type="submission" date="2018-06" db="EMBL/GenBank/DDBJ databases">
        <authorList>
            <consortium name="Pathogen Informatics"/>
            <person name="Doyle S."/>
        </authorList>
    </citation>
    <scope>NUCLEOTIDE SEQUENCE [LARGE SCALE GENOMIC DNA]</scope>
    <source>
        <strain evidence="2 3">NCTC7582</strain>
    </source>
</reference>
<accession>A0A2X0XHD3</accession>
<keyword evidence="1" id="KW-0812">Transmembrane</keyword>
<dbReference type="EMBL" id="UAQE01000001">
    <property type="protein sequence ID" value="SPT97336.1"/>
    <property type="molecule type" value="Genomic_DNA"/>
</dbReference>
<evidence type="ECO:0000313" key="3">
    <source>
        <dbReference type="Proteomes" id="UP000251431"/>
    </source>
</evidence>
<evidence type="ECO:0000256" key="1">
    <source>
        <dbReference type="SAM" id="Phobius"/>
    </source>
</evidence>
<organism evidence="2 3">
    <name type="scientific">Lysinibacillus capsici</name>
    <dbReference type="NCBI Taxonomy" id="2115968"/>
    <lineage>
        <taxon>Bacteria</taxon>
        <taxon>Bacillati</taxon>
        <taxon>Bacillota</taxon>
        <taxon>Bacilli</taxon>
        <taxon>Bacillales</taxon>
        <taxon>Bacillaceae</taxon>
        <taxon>Lysinibacillus</taxon>
    </lineage>
</organism>
<name>A0A2X0XHD3_9BACI</name>
<sequence>MKIFLRIRRYSSGYQMNLQYLYNSNALFLLPSIIFRVLICTNKSPLQKNSHLQQGFICTHKNKYSWITLYFVNELYITAM</sequence>
<dbReference type="Proteomes" id="UP000251431">
    <property type="component" value="Unassembled WGS sequence"/>
</dbReference>
<feature type="transmembrane region" description="Helical" evidence="1">
    <location>
        <begin position="20"/>
        <end position="39"/>
    </location>
</feature>
<gene>
    <name evidence="2" type="ORF">NCTC7582_01035</name>
</gene>
<proteinExistence type="predicted"/>
<protein>
    <submittedName>
        <fullName evidence="2">Uncharacterized protein</fullName>
    </submittedName>
</protein>
<keyword evidence="1" id="KW-1133">Transmembrane helix</keyword>
<keyword evidence="1" id="KW-0472">Membrane</keyword>
<dbReference type="AlphaFoldDB" id="A0A2X0XHD3"/>